<dbReference type="EMBL" id="GG704913">
    <property type="protein sequence ID" value="EAS29724.2"/>
    <property type="molecule type" value="Genomic_DNA"/>
</dbReference>
<feature type="transmembrane region" description="Helical" evidence="2">
    <location>
        <begin position="169"/>
        <end position="191"/>
    </location>
</feature>
<dbReference type="PANTHER" id="PTHR38409:SF1">
    <property type="entry name" value="MITOCHONDRIAL ADAPTER PROTEIN MCP1"/>
    <property type="match status" value="1"/>
</dbReference>
<dbReference type="Pfam" id="PF07950">
    <property type="entry name" value="MCP1_TM"/>
    <property type="match status" value="2"/>
</dbReference>
<dbReference type="InterPro" id="IPR034804">
    <property type="entry name" value="SQR/QFR_C/D"/>
</dbReference>
<dbReference type="InterPro" id="IPR012472">
    <property type="entry name" value="MCP1_TM"/>
</dbReference>
<dbReference type="GO" id="GO:0007005">
    <property type="term" value="P:mitochondrion organization"/>
    <property type="evidence" value="ECO:0007669"/>
    <property type="project" value="TreeGrafter"/>
</dbReference>
<reference evidence="5" key="1">
    <citation type="journal article" date="2009" name="Genome Res.">
        <title>Comparative genomic analyses of the human fungal pathogens Coccidioides and their relatives.</title>
        <authorList>
            <person name="Sharpton T.J."/>
            <person name="Stajich J.E."/>
            <person name="Rounsley S.D."/>
            <person name="Gardner M.J."/>
            <person name="Wortman J.R."/>
            <person name="Jordar V.S."/>
            <person name="Maiti R."/>
            <person name="Kodira C.D."/>
            <person name="Neafsey D.E."/>
            <person name="Zeng Q."/>
            <person name="Hung C.-Y."/>
            <person name="McMahan C."/>
            <person name="Muszewska A."/>
            <person name="Grynberg M."/>
            <person name="Mandel M.A."/>
            <person name="Kellner E.M."/>
            <person name="Barker B.M."/>
            <person name="Galgiani J.N."/>
            <person name="Orbach M.J."/>
            <person name="Kirkland T.N."/>
            <person name="Cole G.T."/>
            <person name="Henn M.R."/>
            <person name="Birren B.W."/>
            <person name="Taylor J.W."/>
        </authorList>
    </citation>
    <scope>NUCLEOTIDE SEQUENCE [LARGE SCALE GENOMIC DNA]</scope>
    <source>
        <strain evidence="5">RS</strain>
    </source>
</reference>
<gene>
    <name evidence="4" type="ORF">CIMG_08470</name>
</gene>
<feature type="region of interest" description="Disordered" evidence="1">
    <location>
        <begin position="25"/>
        <end position="47"/>
    </location>
</feature>
<reference evidence="5" key="2">
    <citation type="journal article" date="2010" name="Genome Res.">
        <title>Population genomic sequencing of Coccidioides fungi reveals recent hybridization and transposon control.</title>
        <authorList>
            <person name="Neafsey D.E."/>
            <person name="Barker B.M."/>
            <person name="Sharpton T.J."/>
            <person name="Stajich J.E."/>
            <person name="Park D.J."/>
            <person name="Whiston E."/>
            <person name="Hung C.-Y."/>
            <person name="McMahan C."/>
            <person name="White J."/>
            <person name="Sykes S."/>
            <person name="Heiman D."/>
            <person name="Young S."/>
            <person name="Zeng Q."/>
            <person name="Abouelleil A."/>
            <person name="Aftuck L."/>
            <person name="Bessette D."/>
            <person name="Brown A."/>
            <person name="FitzGerald M."/>
            <person name="Lui A."/>
            <person name="Macdonald J.P."/>
            <person name="Priest M."/>
            <person name="Orbach M.J."/>
            <person name="Galgiani J.N."/>
            <person name="Kirkland T.N."/>
            <person name="Cole G.T."/>
            <person name="Birren B.W."/>
            <person name="Henn M.R."/>
            <person name="Taylor J.W."/>
            <person name="Rounsley S.D."/>
        </authorList>
    </citation>
    <scope>GENOME REANNOTATION</scope>
    <source>
        <strain evidence="5">RS</strain>
    </source>
</reference>
<feature type="domain" description="Mitochondrial adapter protein MCP1 transmembrane" evidence="3">
    <location>
        <begin position="175"/>
        <end position="302"/>
    </location>
</feature>
<keyword evidence="2" id="KW-0472">Membrane</keyword>
<dbReference type="GO" id="GO:0055088">
    <property type="term" value="P:lipid homeostasis"/>
    <property type="evidence" value="ECO:0007669"/>
    <property type="project" value="InterPro"/>
</dbReference>
<dbReference type="Proteomes" id="UP000001261">
    <property type="component" value="Unassembled WGS sequence"/>
</dbReference>
<feature type="domain" description="Mitochondrial adapter protein MCP1 transmembrane" evidence="3">
    <location>
        <begin position="78"/>
        <end position="155"/>
    </location>
</feature>
<dbReference type="AlphaFoldDB" id="A0A0E1RVF5"/>
<keyword evidence="2" id="KW-0812">Transmembrane</keyword>
<dbReference type="KEGG" id="cim:CIMG_08470"/>
<dbReference type="OrthoDB" id="10259513at2759"/>
<feature type="transmembrane region" description="Helical" evidence="2">
    <location>
        <begin position="277"/>
        <end position="298"/>
    </location>
</feature>
<evidence type="ECO:0000256" key="2">
    <source>
        <dbReference type="SAM" id="Phobius"/>
    </source>
</evidence>
<organism evidence="4 5">
    <name type="scientific">Coccidioides immitis (strain RS)</name>
    <name type="common">Valley fever fungus</name>
    <dbReference type="NCBI Taxonomy" id="246410"/>
    <lineage>
        <taxon>Eukaryota</taxon>
        <taxon>Fungi</taxon>
        <taxon>Dikarya</taxon>
        <taxon>Ascomycota</taxon>
        <taxon>Pezizomycotina</taxon>
        <taxon>Eurotiomycetes</taxon>
        <taxon>Eurotiomycetidae</taxon>
        <taxon>Onygenales</taxon>
        <taxon>Onygenaceae</taxon>
        <taxon>Coccidioides</taxon>
    </lineage>
</organism>
<dbReference type="SUPFAM" id="SSF81343">
    <property type="entry name" value="Fumarate reductase respiratory complex transmembrane subunits"/>
    <property type="match status" value="1"/>
</dbReference>
<evidence type="ECO:0000256" key="1">
    <source>
        <dbReference type="SAM" id="MobiDB-lite"/>
    </source>
</evidence>
<evidence type="ECO:0000313" key="5">
    <source>
        <dbReference type="Proteomes" id="UP000001261"/>
    </source>
</evidence>
<dbReference type="VEuPathDB" id="FungiDB:CIMG_08470"/>
<sequence>MGEPEDSSPYLHELEPVPDEEVLSALENGLYTPKPPENSVDASQSGQVAGTQLGLSGRSWEYWLSQVQRYSTYPPSIFFGLHLVNTSLIPLATQSIEASETYLLLTRPIYQAPVLEPALLTVPILAHIASGIALRFVRQSRCARLYGAETRQQRKALRRSNRSSIQAKLGYFFVPFLGLHVLVNRIGPWYVDGGSSSVGLGYVAHGVARSPWTVGAWYVAFVGIGVWHFVGGWAHWMGWREMATLDRAMEKRRGATAGFLGNPQQVERLHRQKRRRWIIAGITVAGTALWLSGGLGVVGRGGLGSGWEAKTWDNIYSQIPLLGPYLVS</sequence>
<dbReference type="GeneID" id="4559961"/>
<dbReference type="InParanoid" id="A0A0E1RVF5"/>
<evidence type="ECO:0000259" key="3">
    <source>
        <dbReference type="Pfam" id="PF07950"/>
    </source>
</evidence>
<keyword evidence="2" id="KW-1133">Transmembrane helix</keyword>
<protein>
    <recommendedName>
        <fullName evidence="3">Mitochondrial adapter protein MCP1 transmembrane domain-containing protein</fullName>
    </recommendedName>
</protein>
<dbReference type="OMA" id="GWEAKGW"/>
<feature type="transmembrane region" description="Helical" evidence="2">
    <location>
        <begin position="216"/>
        <end position="239"/>
    </location>
</feature>
<keyword evidence="5" id="KW-1185">Reference proteome</keyword>
<proteinExistence type="predicted"/>
<feature type="transmembrane region" description="Helical" evidence="2">
    <location>
        <begin position="118"/>
        <end position="137"/>
    </location>
</feature>
<accession>A0A0E1RVF5</accession>
<dbReference type="RefSeq" id="XP_001241307.2">
    <property type="nucleotide sequence ID" value="XM_001241306.2"/>
</dbReference>
<dbReference type="InterPro" id="IPR039960">
    <property type="entry name" value="MCP1"/>
</dbReference>
<dbReference type="GO" id="GO:0005741">
    <property type="term" value="C:mitochondrial outer membrane"/>
    <property type="evidence" value="ECO:0007669"/>
    <property type="project" value="TreeGrafter"/>
</dbReference>
<evidence type="ECO:0000313" key="4">
    <source>
        <dbReference type="EMBL" id="EAS29724.2"/>
    </source>
</evidence>
<name>A0A0E1RVF5_COCIM</name>
<dbReference type="PANTHER" id="PTHR38409">
    <property type="entry name" value="MDM10-COMPLEMENTING PROTEIN 1"/>
    <property type="match status" value="1"/>
</dbReference>